<organism evidence="9 10">
    <name type="scientific">Prevotella disiens DNF00882</name>
    <dbReference type="NCBI Taxonomy" id="1401075"/>
    <lineage>
        <taxon>Bacteria</taxon>
        <taxon>Pseudomonadati</taxon>
        <taxon>Bacteroidota</taxon>
        <taxon>Bacteroidia</taxon>
        <taxon>Bacteroidales</taxon>
        <taxon>Prevotellaceae</taxon>
        <taxon>Prevotella</taxon>
    </lineage>
</organism>
<protein>
    <submittedName>
        <fullName evidence="9">Membrane protein</fullName>
    </submittedName>
</protein>
<dbReference type="Proteomes" id="UP000029538">
    <property type="component" value="Unassembled WGS sequence"/>
</dbReference>
<comment type="subcellular location">
    <subcellularLocation>
        <location evidence="1">Cell membrane</location>
        <topology evidence="1">Multi-pass membrane protein</topology>
    </subcellularLocation>
</comment>
<evidence type="ECO:0000256" key="1">
    <source>
        <dbReference type="ARBA" id="ARBA00004651"/>
    </source>
</evidence>
<dbReference type="GO" id="GO:0016776">
    <property type="term" value="F:phosphotransferase activity, phosphate group as acceptor"/>
    <property type="evidence" value="ECO:0007669"/>
    <property type="project" value="TreeGrafter"/>
</dbReference>
<evidence type="ECO:0000256" key="6">
    <source>
        <dbReference type="ARBA" id="ARBA00023136"/>
    </source>
</evidence>
<accession>A0A096AJB0</accession>
<feature type="transmembrane region" description="Helical" evidence="7">
    <location>
        <begin position="17"/>
        <end position="36"/>
    </location>
</feature>
<feature type="transmembrane region" description="Helical" evidence="7">
    <location>
        <begin position="132"/>
        <end position="153"/>
    </location>
</feature>
<dbReference type="AlphaFoldDB" id="A0A096AJB0"/>
<reference evidence="9 10" key="1">
    <citation type="submission" date="2014-07" db="EMBL/GenBank/DDBJ databases">
        <authorList>
            <person name="McCorrison J."/>
            <person name="Sanka R."/>
            <person name="Torralba M."/>
            <person name="Gillis M."/>
            <person name="Haft D.H."/>
            <person name="Methe B."/>
            <person name="Sutton G."/>
            <person name="Nelson K.E."/>
        </authorList>
    </citation>
    <scope>NUCLEOTIDE SEQUENCE [LARGE SCALE GENOMIC DNA]</scope>
    <source>
        <strain evidence="9 10">DNF00882</strain>
    </source>
</reference>
<feature type="domain" description="Sulfatase N-terminal" evidence="8">
    <location>
        <begin position="266"/>
        <end position="548"/>
    </location>
</feature>
<evidence type="ECO:0000313" key="10">
    <source>
        <dbReference type="Proteomes" id="UP000029538"/>
    </source>
</evidence>
<dbReference type="InterPro" id="IPR000917">
    <property type="entry name" value="Sulfatase_N"/>
</dbReference>
<gene>
    <name evidence="9" type="ORF">HMPREF0654_10980</name>
</gene>
<dbReference type="GO" id="GO:0005886">
    <property type="term" value="C:plasma membrane"/>
    <property type="evidence" value="ECO:0007669"/>
    <property type="project" value="UniProtKB-SubCell"/>
</dbReference>
<evidence type="ECO:0000256" key="2">
    <source>
        <dbReference type="ARBA" id="ARBA00022475"/>
    </source>
</evidence>
<dbReference type="InterPro" id="IPR017850">
    <property type="entry name" value="Alkaline_phosphatase_core_sf"/>
</dbReference>
<dbReference type="PANTHER" id="PTHR30443">
    <property type="entry name" value="INNER MEMBRANE PROTEIN"/>
    <property type="match status" value="1"/>
</dbReference>
<sequence>MSLKAISKVFEKVSYPIWSNFTFFFFMYLLGILVSYEELPANRDNVAVYSNLWFELFLDVYFVCLLLTIIPRKARHWIAFFFAFVAYVVSLADLFCWVKFQSTLNPSMLLLAAETDSREAGEFLSNYLNADILTSSVRLVLLLVLFHVLVVVFQLYNKRNQVIKVSNLWKFKTIGVPLSGVVVAVLLVWSACASYHNKREMCQMFGMQSIGDVEHELTTAECADFYLPTYRLAFSIFANELAAQQVDRLIEAKDHAMVDSCSFNAKNIVLIVGESMGRHHSQQYGYFMKTTPRQVALEKQGLLVPFSDVVAPWNLTSFVFKNFFSMHVVGQKGEWCDYPLFPQLFRKAGYHVSFITNQFLSKAKEAVYDFSGGFFLNHPELSESMFDTRNTRLFTYDAGLLNDYDHHLKSENKEHNLIIFHLMGSHVSYNRRYPADRKHFKAKDYAEKRADLSKQRHFMLAHYDNSILYNDSIVDQIVKRFADEEAVVIYMPDHGEECYEGNRGFICRNHSAQIDYDLAHYEFEVPFWIYCSPKYIAKHQDTFAQIKAVKDKRFMTDALPHLLLHLAGIKAKDYHAEYDILSPQYNEMRPRILKNTTNYDELVEQHKRKTVKRYNNSENKKQK</sequence>
<dbReference type="CDD" id="cd16017">
    <property type="entry name" value="LptA"/>
    <property type="match status" value="1"/>
</dbReference>
<dbReference type="PANTHER" id="PTHR30443:SF2">
    <property type="entry name" value="PHOSPHOETHANOLAMINE TRANSFERASE EPTC"/>
    <property type="match status" value="1"/>
</dbReference>
<dbReference type="RefSeq" id="WP_036884735.1">
    <property type="nucleotide sequence ID" value="NZ_JRNR01000131.1"/>
</dbReference>
<keyword evidence="5 7" id="KW-1133">Transmembrane helix</keyword>
<dbReference type="InterPro" id="IPR040423">
    <property type="entry name" value="PEA_transferase"/>
</dbReference>
<evidence type="ECO:0000256" key="7">
    <source>
        <dbReference type="SAM" id="Phobius"/>
    </source>
</evidence>
<proteinExistence type="predicted"/>
<evidence type="ECO:0000256" key="3">
    <source>
        <dbReference type="ARBA" id="ARBA00022679"/>
    </source>
</evidence>
<dbReference type="InterPro" id="IPR058130">
    <property type="entry name" value="PEA_transf_C"/>
</dbReference>
<dbReference type="Pfam" id="PF00884">
    <property type="entry name" value="Sulfatase"/>
    <property type="match status" value="1"/>
</dbReference>
<dbReference type="EMBL" id="JRNR01000131">
    <property type="protein sequence ID" value="KGF46681.1"/>
    <property type="molecule type" value="Genomic_DNA"/>
</dbReference>
<keyword evidence="6 7" id="KW-0472">Membrane</keyword>
<dbReference type="SUPFAM" id="SSF53649">
    <property type="entry name" value="Alkaline phosphatase-like"/>
    <property type="match status" value="1"/>
</dbReference>
<evidence type="ECO:0000313" key="9">
    <source>
        <dbReference type="EMBL" id="KGF46681.1"/>
    </source>
</evidence>
<keyword evidence="4 7" id="KW-0812">Transmembrane</keyword>
<evidence type="ECO:0000256" key="4">
    <source>
        <dbReference type="ARBA" id="ARBA00022692"/>
    </source>
</evidence>
<name>A0A096AJB0_9BACT</name>
<dbReference type="Gene3D" id="3.40.720.10">
    <property type="entry name" value="Alkaline Phosphatase, subunit A"/>
    <property type="match status" value="1"/>
</dbReference>
<comment type="caution">
    <text evidence="9">The sequence shown here is derived from an EMBL/GenBank/DDBJ whole genome shotgun (WGS) entry which is preliminary data.</text>
</comment>
<keyword evidence="2" id="KW-1003">Cell membrane</keyword>
<feature type="transmembrane region" description="Helical" evidence="7">
    <location>
        <begin position="77"/>
        <end position="100"/>
    </location>
</feature>
<dbReference type="GO" id="GO:0009244">
    <property type="term" value="P:lipopolysaccharide core region biosynthetic process"/>
    <property type="evidence" value="ECO:0007669"/>
    <property type="project" value="TreeGrafter"/>
</dbReference>
<feature type="transmembrane region" description="Helical" evidence="7">
    <location>
        <begin position="48"/>
        <end position="70"/>
    </location>
</feature>
<keyword evidence="3" id="KW-0808">Transferase</keyword>
<feature type="transmembrane region" description="Helical" evidence="7">
    <location>
        <begin position="174"/>
        <end position="196"/>
    </location>
</feature>
<evidence type="ECO:0000259" key="8">
    <source>
        <dbReference type="Pfam" id="PF00884"/>
    </source>
</evidence>
<evidence type="ECO:0000256" key="5">
    <source>
        <dbReference type="ARBA" id="ARBA00022989"/>
    </source>
</evidence>